<keyword evidence="3" id="KW-0808">Transferase</keyword>
<dbReference type="EMBL" id="QXIT01000136">
    <property type="protein sequence ID" value="RIE07065.1"/>
    <property type="molecule type" value="Genomic_DNA"/>
</dbReference>
<dbReference type="AlphaFoldDB" id="A0A398CWM1"/>
<evidence type="ECO:0000313" key="3">
    <source>
        <dbReference type="EMBL" id="RIE07065.1"/>
    </source>
</evidence>
<dbReference type="PANTHER" id="PTHR43685">
    <property type="entry name" value="GLYCOSYLTRANSFERASE"/>
    <property type="match status" value="1"/>
</dbReference>
<evidence type="ECO:0000259" key="2">
    <source>
        <dbReference type="Pfam" id="PF00535"/>
    </source>
</evidence>
<organism evidence="3 4">
    <name type="scientific">Candidatus Cryosericum odellii</name>
    <dbReference type="NCBI Taxonomy" id="2290917"/>
    <lineage>
        <taxon>Bacteria</taxon>
        <taxon>Pseudomonadati</taxon>
        <taxon>Caldisericota/Cryosericota group</taxon>
        <taxon>Candidatus Cryosericota</taxon>
        <taxon>Candidatus Cryosericia</taxon>
        <taxon>Candidatus Cryosericales</taxon>
        <taxon>Candidatus Cryosericaceae</taxon>
        <taxon>Candidatus Cryosericum</taxon>
    </lineage>
</organism>
<dbReference type="PANTHER" id="PTHR43685:SF2">
    <property type="entry name" value="GLYCOSYLTRANSFERASE 2-LIKE DOMAIN-CONTAINING PROTEIN"/>
    <property type="match status" value="1"/>
</dbReference>
<sequence length="332" mass="38335">MPEKDNIKNRNIKLSVAIPTYNGARYIREALDSIVSQLTGISEEVEIVVSDNASTDETLEIIEEYQTKYSFIKYFRNAENLGPDRNYDLAVRRAKGQFVWLLSDDDKIRDAGINKVIDVINKHPNIAAIFMNYESVTPLNCSQDCLCLNGNEFFYKTSFKNGLVSSNVIKKSIWENIETSKYFYSNWIHFGVLIEALSTRPCFIVSYPFLLQIGAKETRWGENGSFFYVGLRLVKIFKNMSKYGYKKNIIKRGIFVIERGYPKYIPLAKAAGLKVDANLIKEVVGLYKSFPSFWIMDLPLLLTPSMFYKIAYRVYKMGLFKKMRKKLRGQMS</sequence>
<reference evidence="3 4" key="1">
    <citation type="submission" date="2018-09" db="EMBL/GenBank/DDBJ databases">
        <title>Discovery and Ecogenomic Context for Candidatus Cryosericales, a Global Caldiserica Order Active in Thawing Permafrost.</title>
        <authorList>
            <person name="Martinez M.A."/>
            <person name="Woodcroft B.J."/>
            <person name="Ignacio Espinoza J.C."/>
            <person name="Zayed A."/>
            <person name="Singleton C.M."/>
            <person name="Boyd J."/>
            <person name="Li Y.-F."/>
            <person name="Purvine S."/>
            <person name="Maughan H."/>
            <person name="Hodgkins S.B."/>
            <person name="Anderson D."/>
            <person name="Sederholm M."/>
            <person name="Temperton B."/>
            <person name="Saleska S.R."/>
            <person name="Tyson G.W."/>
            <person name="Rich V.I."/>
        </authorList>
    </citation>
    <scope>NUCLEOTIDE SEQUENCE [LARGE SCALE GENOMIC DNA]</scope>
    <source>
        <strain evidence="3 4">SMC6</strain>
    </source>
</reference>
<comment type="caution">
    <text evidence="3">The sequence shown here is derived from an EMBL/GenBank/DDBJ whole genome shotgun (WGS) entry which is preliminary data.</text>
</comment>
<dbReference type="Pfam" id="PF00535">
    <property type="entry name" value="Glycos_transf_2"/>
    <property type="match status" value="1"/>
</dbReference>
<gene>
    <name evidence="3" type="ORF">SMC6_07765</name>
</gene>
<feature type="domain" description="Glycosyltransferase 2-like" evidence="2">
    <location>
        <begin position="15"/>
        <end position="130"/>
    </location>
</feature>
<accession>A0A398CWM1</accession>
<evidence type="ECO:0000313" key="4">
    <source>
        <dbReference type="Proteomes" id="UP000266260"/>
    </source>
</evidence>
<dbReference type="Gene3D" id="3.90.550.10">
    <property type="entry name" value="Spore Coat Polysaccharide Biosynthesis Protein SpsA, Chain A"/>
    <property type="match status" value="1"/>
</dbReference>
<dbReference type="InterPro" id="IPR050834">
    <property type="entry name" value="Glycosyltransf_2"/>
</dbReference>
<feature type="transmembrane region" description="Helical" evidence="1">
    <location>
        <begin position="293"/>
        <end position="315"/>
    </location>
</feature>
<protein>
    <submittedName>
        <fullName evidence="3">Glycosyltransferase</fullName>
    </submittedName>
</protein>
<name>A0A398CWM1_9BACT</name>
<keyword evidence="1" id="KW-0472">Membrane</keyword>
<dbReference type="GO" id="GO:0016740">
    <property type="term" value="F:transferase activity"/>
    <property type="evidence" value="ECO:0007669"/>
    <property type="project" value="UniProtKB-KW"/>
</dbReference>
<evidence type="ECO:0000256" key="1">
    <source>
        <dbReference type="SAM" id="Phobius"/>
    </source>
</evidence>
<keyword evidence="1" id="KW-1133">Transmembrane helix</keyword>
<dbReference type="InterPro" id="IPR029044">
    <property type="entry name" value="Nucleotide-diphossugar_trans"/>
</dbReference>
<dbReference type="RefSeq" id="WP_119175804.1">
    <property type="nucleotide sequence ID" value="NZ_QXIT01000136.1"/>
</dbReference>
<dbReference type="SUPFAM" id="SSF53448">
    <property type="entry name" value="Nucleotide-diphospho-sugar transferases"/>
    <property type="match status" value="1"/>
</dbReference>
<dbReference type="Proteomes" id="UP000266260">
    <property type="component" value="Unassembled WGS sequence"/>
</dbReference>
<proteinExistence type="predicted"/>
<dbReference type="InterPro" id="IPR001173">
    <property type="entry name" value="Glyco_trans_2-like"/>
</dbReference>
<keyword evidence="1" id="KW-0812">Transmembrane</keyword>
<keyword evidence="4" id="KW-1185">Reference proteome</keyword>